<keyword evidence="2" id="KW-0812">Transmembrane</keyword>
<proteinExistence type="predicted"/>
<dbReference type="EMBL" id="CABFOC020000003">
    <property type="protein sequence ID" value="CAH0043613.1"/>
    <property type="molecule type" value="Genomic_DNA"/>
</dbReference>
<dbReference type="AlphaFoldDB" id="A0A9N9YSU8"/>
<gene>
    <name evidence="3" type="ORF">CSOL1703_00009504</name>
</gene>
<feature type="transmembrane region" description="Helical" evidence="2">
    <location>
        <begin position="217"/>
        <end position="235"/>
    </location>
</feature>
<feature type="transmembrane region" description="Helical" evidence="2">
    <location>
        <begin position="164"/>
        <end position="183"/>
    </location>
</feature>
<feature type="transmembrane region" description="Helical" evidence="2">
    <location>
        <begin position="664"/>
        <end position="691"/>
    </location>
</feature>
<evidence type="ECO:0000313" key="4">
    <source>
        <dbReference type="Proteomes" id="UP000775872"/>
    </source>
</evidence>
<comment type="caution">
    <text evidence="3">The sequence shown here is derived from an EMBL/GenBank/DDBJ whole genome shotgun (WGS) entry which is preliminary data.</text>
</comment>
<accession>A0A9N9YSU8</accession>
<keyword evidence="4" id="KW-1185">Reference proteome</keyword>
<evidence type="ECO:0000313" key="3">
    <source>
        <dbReference type="EMBL" id="CAH0043613.1"/>
    </source>
</evidence>
<reference evidence="3" key="1">
    <citation type="submission" date="2021-10" db="EMBL/GenBank/DDBJ databases">
        <authorList>
            <person name="Piombo E."/>
        </authorList>
    </citation>
    <scope>NUCLEOTIDE SEQUENCE</scope>
</reference>
<protein>
    <submittedName>
        <fullName evidence="3">Uncharacterized protein</fullName>
    </submittedName>
</protein>
<name>A0A9N9YSU8_9HYPO</name>
<feature type="compositionally biased region" description="Polar residues" evidence="1">
    <location>
        <begin position="39"/>
        <end position="48"/>
    </location>
</feature>
<evidence type="ECO:0000256" key="1">
    <source>
        <dbReference type="SAM" id="MobiDB-lite"/>
    </source>
</evidence>
<keyword evidence="2" id="KW-1133">Transmembrane helix</keyword>
<dbReference type="OrthoDB" id="3692311at2759"/>
<keyword evidence="2" id="KW-0472">Membrane</keyword>
<dbReference type="Proteomes" id="UP000775872">
    <property type="component" value="Unassembled WGS sequence"/>
</dbReference>
<evidence type="ECO:0000256" key="2">
    <source>
        <dbReference type="SAM" id="Phobius"/>
    </source>
</evidence>
<feature type="transmembrane region" description="Helical" evidence="2">
    <location>
        <begin position="124"/>
        <end position="144"/>
    </location>
</feature>
<feature type="region of interest" description="Disordered" evidence="1">
    <location>
        <begin position="1"/>
        <end position="83"/>
    </location>
</feature>
<feature type="compositionally biased region" description="Polar residues" evidence="1">
    <location>
        <begin position="56"/>
        <end position="68"/>
    </location>
</feature>
<organism evidence="3 4">
    <name type="scientific">Clonostachys solani</name>
    <dbReference type="NCBI Taxonomy" id="160281"/>
    <lineage>
        <taxon>Eukaryota</taxon>
        <taxon>Fungi</taxon>
        <taxon>Dikarya</taxon>
        <taxon>Ascomycota</taxon>
        <taxon>Pezizomycotina</taxon>
        <taxon>Sordariomycetes</taxon>
        <taxon>Hypocreomycetidae</taxon>
        <taxon>Hypocreales</taxon>
        <taxon>Bionectriaceae</taxon>
        <taxon>Clonostachys</taxon>
    </lineage>
</organism>
<sequence length="759" mass="83076">MASMSHRRSISPPSPASPRGHYMSSLGPNYPDIDFNPSPVEQHTSPVYDTQDEQDSTTQRGGVSSSATEYRCEPQQPRQSKFPAECSPLVTVEQHPDGRGNCSKIETAQAHQPFVRSKLSYEMIIADILAIGLPCALLVFAILLSSKSGFEATPSHIAEWQNAASVLSTLFPLLFAAITGRFMTQVARWKLEEGASIGSLEQLLGSRTVGGAVLTQYHLRAFNFLGIGILILWALSPVGSQAILRLAEPKLVTYTTAGDVAYFDHLRNAVEGEPAMPGGNVDAENNGTINVMDTLYGAMVLAPSSTKNSGMDLWGNVKIPRLSPGNTDEWQDVTAESTIVYSSLLGIPVANISTGNTTFNVESSYIDLECDQVEIWETSPSGFMPTPPSNTSQGYLNFTYLDSLHPANNKRIPQIANGSFQGYDVDRGAGVRQTSWSIGLDRFINPNWSKWNIRADTPVHFENETGIDVGPTRLMFQAYMRAALRLTPVEYAGSYCDVKQRYVESRILCERTEPSARQNCTAVSQRRSQKYRLDENLSILNWPYSFRFLTAYWPLSTGPKVGVATGTLSDQDVLFQYLFDPTMENLSKSSGAQTRPLALQNISATDFSIRLSQALNTYIQLRPMRFMALNVQNADGGFEGSAAGTATSNGEVAREKIVFGISQVWSAFSMIACIILLAGGIASSVFAHLAVGPEILGYATSFIRKTTLELPREKEGLEGTELGFELRKTRVRYGFSTLDGAVTVVGDQDSVARIKDVLK</sequence>